<dbReference type="Gene3D" id="3.90.550.10">
    <property type="entry name" value="Spore Coat Polysaccharide Biosynthesis Protein SpsA, Chain A"/>
    <property type="match status" value="1"/>
</dbReference>
<keyword evidence="1" id="KW-0808">Transferase</keyword>
<gene>
    <name evidence="1" type="ORF">SAMN06295885_1665</name>
</gene>
<dbReference type="EMBL" id="FXBM01000001">
    <property type="protein sequence ID" value="SMH39617.1"/>
    <property type="molecule type" value="Genomic_DNA"/>
</dbReference>
<dbReference type="GO" id="GO:0016740">
    <property type="term" value="F:transferase activity"/>
    <property type="evidence" value="ECO:0007669"/>
    <property type="project" value="UniProtKB-KW"/>
</dbReference>
<dbReference type="PANTHER" id="PTHR43685">
    <property type="entry name" value="GLYCOSYLTRANSFERASE"/>
    <property type="match status" value="1"/>
</dbReference>
<proteinExistence type="predicted"/>
<dbReference type="STRING" id="1891671.SAMN06295885_1665"/>
<dbReference type="Pfam" id="PF13641">
    <property type="entry name" value="Glyco_tranf_2_3"/>
    <property type="match status" value="1"/>
</dbReference>
<dbReference type="PANTHER" id="PTHR43685:SF2">
    <property type="entry name" value="GLYCOSYLTRANSFERASE 2-LIKE DOMAIN-CONTAINING PROTEIN"/>
    <property type="match status" value="1"/>
</dbReference>
<dbReference type="RefSeq" id="WP_085476013.1">
    <property type="nucleotide sequence ID" value="NZ_FXBM01000001.1"/>
</dbReference>
<dbReference type="InterPro" id="IPR050834">
    <property type="entry name" value="Glycosyltransf_2"/>
</dbReference>
<keyword evidence="2" id="KW-1185">Reference proteome</keyword>
<accession>A0A1X7NNJ2</accession>
<dbReference type="AlphaFoldDB" id="A0A1X7NNJ2"/>
<organism evidence="1 2">
    <name type="scientific">Rathayibacter oskolensis</name>
    <dbReference type="NCBI Taxonomy" id="1891671"/>
    <lineage>
        <taxon>Bacteria</taxon>
        <taxon>Bacillati</taxon>
        <taxon>Actinomycetota</taxon>
        <taxon>Actinomycetes</taxon>
        <taxon>Micrococcales</taxon>
        <taxon>Microbacteriaceae</taxon>
        <taxon>Rathayibacter</taxon>
    </lineage>
</organism>
<dbReference type="InterPro" id="IPR029044">
    <property type="entry name" value="Nucleotide-diphossugar_trans"/>
</dbReference>
<evidence type="ECO:0000313" key="1">
    <source>
        <dbReference type="EMBL" id="SMH39617.1"/>
    </source>
</evidence>
<name>A0A1X7NNJ2_9MICO</name>
<dbReference type="Proteomes" id="UP000193711">
    <property type="component" value="Unassembled WGS sequence"/>
</dbReference>
<protein>
    <submittedName>
        <fullName evidence="1">Glycosyltransferase like family 2</fullName>
    </submittedName>
</protein>
<evidence type="ECO:0000313" key="2">
    <source>
        <dbReference type="Proteomes" id="UP000193711"/>
    </source>
</evidence>
<dbReference type="OrthoDB" id="4529776at2"/>
<dbReference type="SUPFAM" id="SSF53448">
    <property type="entry name" value="Nucleotide-diphospho-sugar transferases"/>
    <property type="match status" value="1"/>
</dbReference>
<sequence>MSAGRGHRTAAVALSTRPVVSVVITAVEDEQPGPALSSALAQRGVDLDVVVVTVRGAAAHIAPDDPRVRVLAVAAGTSTVAARNSGLALVRGEAVMVLPSSHVLTEGALERAAAVLEAHPWVGAVHGGAEVSEEAGRAVPSRVDWTLWSGSDWIERTSRHGADPLVDHAALVRRSVADELGGYAPDLPRTADLDYGLRLAAISGIARVNGVAQTACRPAPSGDPLTELRERHDTIEQFFTGFGHDSSGRTAHGGDRRERAARALAHEAMGWALLHRASADPGERADGARFASVAAECWPSVVDSREWRRFVRRGEREQTPSRRALELGADRVRAALPWRRADS</sequence>
<reference evidence="2" key="1">
    <citation type="submission" date="2017-04" db="EMBL/GenBank/DDBJ databases">
        <authorList>
            <person name="Varghese N."/>
            <person name="Submissions S."/>
        </authorList>
    </citation>
    <scope>NUCLEOTIDE SEQUENCE [LARGE SCALE GENOMIC DNA]</scope>
    <source>
        <strain evidence="2">VKM Ac-2121</strain>
    </source>
</reference>